<dbReference type="EMBL" id="JAPHNI010000310">
    <property type="protein sequence ID" value="KAJ8112625.1"/>
    <property type="molecule type" value="Genomic_DNA"/>
</dbReference>
<gene>
    <name evidence="1" type="ORF">OPT61_g5049</name>
</gene>
<sequence length="753" mass="84660">MTWQQEFWSWMTPSYVKPAEPPEVGHKAPSTPKLTVPKDGKPTIVAFLRHCGCPFAEKTFLNLRDAAAANPGVHFIAVSHSDQESTDRWLAALPDTPKNTQPNLQIVVDAEREAYAAYGLGISSFYHVLSPAGLSNLNKLGKEEGIWNRPTESGNRWQTGGNYGVDKNGLVRWNGKHQRADDMSDFKEDQSFLRVNMTMSDVMIMSAMKQHDPQNGNMAAPSVPMTHTSSYYGSEVEIDTDACASISDYGSEFDATEIDEDTLLAGTLDLITQAPSRSVEKSCLLPSIEFEQGEVEDDEQNDSRVVQKSALLRVGNKCQYSDTRRDVQSSPVREALEVEYDQRSRRAWSVPFEEPQENLTPRVSSAQRPSRTISARDAAEIDSRPPIERFRTKPKKPLSVTDLVSPAWCELQYFYTLSKFGRKPRTQAMRTGSKIHQKLEDEVHTTVPVQVNTKEDRFGLRIWNTISGLRCLRETGLTRELEVWGVIEGQVVNGVIDEISYECPDPKLEDQVERANAQKSGGTVPLPRNQPSITQAFAKTSDADATSDVWIGGVKPTQQIYIADVKTRGVRSKPTGASLRPTWMQLMLYRKLLESMSLNTVDAETVFARYDLNPLEHFTDIFIHEIDDIGPEHEATEFPNLLSLWSLLVTEMQLTIAPSGLSPILRAEFRYSKTGDVIGSELTVYEADVIESYLADEMAWWKGAREAKGVEIEEAFKCRICDFAEDCTWRQQKVDEAVEKSRLRRKERGKSAV</sequence>
<keyword evidence="2" id="KW-1185">Reference proteome</keyword>
<evidence type="ECO:0000313" key="2">
    <source>
        <dbReference type="Proteomes" id="UP001153331"/>
    </source>
</evidence>
<evidence type="ECO:0000313" key="1">
    <source>
        <dbReference type="EMBL" id="KAJ8112625.1"/>
    </source>
</evidence>
<comment type="caution">
    <text evidence="1">The sequence shown here is derived from an EMBL/GenBank/DDBJ whole genome shotgun (WGS) entry which is preliminary data.</text>
</comment>
<reference evidence="1" key="1">
    <citation type="submission" date="2022-11" db="EMBL/GenBank/DDBJ databases">
        <title>Genome Sequence of Boeremia exigua.</title>
        <authorList>
            <person name="Buettner E."/>
        </authorList>
    </citation>
    <scope>NUCLEOTIDE SEQUENCE</scope>
    <source>
        <strain evidence="1">CU02</strain>
    </source>
</reference>
<proteinExistence type="predicted"/>
<accession>A0ACC2IBU0</accession>
<protein>
    <submittedName>
        <fullName evidence="1">Uncharacterized protein</fullName>
    </submittedName>
</protein>
<dbReference type="Proteomes" id="UP001153331">
    <property type="component" value="Unassembled WGS sequence"/>
</dbReference>
<name>A0ACC2IBU0_9PLEO</name>
<organism evidence="1 2">
    <name type="scientific">Boeremia exigua</name>
    <dbReference type="NCBI Taxonomy" id="749465"/>
    <lineage>
        <taxon>Eukaryota</taxon>
        <taxon>Fungi</taxon>
        <taxon>Dikarya</taxon>
        <taxon>Ascomycota</taxon>
        <taxon>Pezizomycotina</taxon>
        <taxon>Dothideomycetes</taxon>
        <taxon>Pleosporomycetidae</taxon>
        <taxon>Pleosporales</taxon>
        <taxon>Pleosporineae</taxon>
        <taxon>Didymellaceae</taxon>
        <taxon>Boeremia</taxon>
    </lineage>
</organism>